<keyword evidence="2" id="KW-0472">Membrane</keyword>
<feature type="compositionally biased region" description="Low complexity" evidence="1">
    <location>
        <begin position="1"/>
        <end position="14"/>
    </location>
</feature>
<feature type="compositionally biased region" description="Low complexity" evidence="1">
    <location>
        <begin position="21"/>
        <end position="44"/>
    </location>
</feature>
<dbReference type="Proteomes" id="UP000280298">
    <property type="component" value="Chromosome"/>
</dbReference>
<sequence>MSYNQPGPYGGQPQQPGPYGGQPQQPGPYGQQPQAPQPGYGYPQQAPPPQPPAQPQGQPGYGYPQQAPPGQPGYGYPQGVPPQQPPYGQAPYGVPQPPAPGGGGKKAGLIIGAVAVVVAIGVGAYFVFGGGGGAGAIEDDGAHKLASPEKVLNEYTLAPTAGESASKNNDTAAELAKNGVKNGESVVSVYSTTDLSNYDPSDPSTAPDASDLATNKTIVVFGAYGEIADPETALDEFFTAFKKGASDSSTSGSGKTELLGEPEAVDLDGALMKCQGIKGQDLLTQKEKTDWFCVWADYSTIAMVTPGDATQGITKDVAADVAKKLRPEIRVEA</sequence>
<evidence type="ECO:0000256" key="1">
    <source>
        <dbReference type="SAM" id="MobiDB-lite"/>
    </source>
</evidence>
<protein>
    <submittedName>
        <fullName evidence="3">Uncharacterized protein</fullName>
    </submittedName>
</protein>
<accession>A0A3S9M6D4</accession>
<feature type="compositionally biased region" description="Pro residues" evidence="1">
    <location>
        <begin position="45"/>
        <end position="54"/>
    </location>
</feature>
<dbReference type="KEGG" id="scya:EJ357_15670"/>
<keyword evidence="2" id="KW-1133">Transmembrane helix</keyword>
<reference evidence="3 4" key="1">
    <citation type="journal article" date="2019" name="Int. J. Syst. Evol. Microbiol.">
        <title>Streptomyces cyaneochromogenes sp. nov., a blue pigment-producing actinomycete from manganese-contaminated soil.</title>
        <authorList>
            <person name="Tang X."/>
            <person name="Zhao J."/>
            <person name="Li K."/>
            <person name="Chen Z."/>
            <person name="Sun Y."/>
            <person name="Gao J."/>
        </authorList>
    </citation>
    <scope>NUCLEOTIDE SEQUENCE [LARGE SCALE GENOMIC DNA]</scope>
    <source>
        <strain evidence="3 4">MK-45</strain>
    </source>
</reference>
<dbReference type="RefSeq" id="WP_126392212.1">
    <property type="nucleotide sequence ID" value="NZ_CP034539.1"/>
</dbReference>
<organism evidence="3 4">
    <name type="scientific">Streptomyces cyaneochromogenes</name>
    <dbReference type="NCBI Taxonomy" id="2496836"/>
    <lineage>
        <taxon>Bacteria</taxon>
        <taxon>Bacillati</taxon>
        <taxon>Actinomycetota</taxon>
        <taxon>Actinomycetes</taxon>
        <taxon>Kitasatosporales</taxon>
        <taxon>Streptomycetaceae</taxon>
        <taxon>Streptomyces</taxon>
    </lineage>
</organism>
<dbReference type="AlphaFoldDB" id="A0A3S9M6D4"/>
<feature type="region of interest" description="Disordered" evidence="1">
    <location>
        <begin position="1"/>
        <end position="104"/>
    </location>
</feature>
<evidence type="ECO:0000313" key="4">
    <source>
        <dbReference type="Proteomes" id="UP000280298"/>
    </source>
</evidence>
<gene>
    <name evidence="3" type="ORF">EJ357_15670</name>
</gene>
<feature type="compositionally biased region" description="Low complexity" evidence="1">
    <location>
        <begin position="55"/>
        <end position="65"/>
    </location>
</feature>
<name>A0A3S9M6D4_9ACTN</name>
<dbReference type="EMBL" id="CP034539">
    <property type="protein sequence ID" value="AZQ34744.1"/>
    <property type="molecule type" value="Genomic_DNA"/>
</dbReference>
<keyword evidence="4" id="KW-1185">Reference proteome</keyword>
<evidence type="ECO:0000256" key="2">
    <source>
        <dbReference type="SAM" id="Phobius"/>
    </source>
</evidence>
<evidence type="ECO:0000313" key="3">
    <source>
        <dbReference type="EMBL" id="AZQ34744.1"/>
    </source>
</evidence>
<keyword evidence="2" id="KW-0812">Transmembrane</keyword>
<feature type="transmembrane region" description="Helical" evidence="2">
    <location>
        <begin position="107"/>
        <end position="128"/>
    </location>
</feature>
<dbReference type="OrthoDB" id="4350888at2"/>
<proteinExistence type="predicted"/>